<feature type="region of interest" description="Disordered" evidence="2">
    <location>
        <begin position="101"/>
        <end position="120"/>
    </location>
</feature>
<keyword evidence="5" id="KW-1185">Reference proteome</keyword>
<dbReference type="Gene3D" id="4.10.60.10">
    <property type="entry name" value="Zinc finger, CCHC-type"/>
    <property type="match status" value="1"/>
</dbReference>
<feature type="region of interest" description="Disordered" evidence="2">
    <location>
        <begin position="354"/>
        <end position="382"/>
    </location>
</feature>
<dbReference type="SUPFAM" id="SSF57756">
    <property type="entry name" value="Retrovirus zinc finger-like domains"/>
    <property type="match status" value="1"/>
</dbReference>
<keyword evidence="1" id="KW-0862">Zinc</keyword>
<proteinExistence type="predicted"/>
<feature type="compositionally biased region" description="Basic and acidic residues" evidence="2">
    <location>
        <begin position="356"/>
        <end position="372"/>
    </location>
</feature>
<dbReference type="Proteomes" id="UP001152759">
    <property type="component" value="Chromosome 2"/>
</dbReference>
<feature type="domain" description="CCHC-type" evidence="3">
    <location>
        <begin position="276"/>
        <end position="291"/>
    </location>
</feature>
<evidence type="ECO:0000256" key="2">
    <source>
        <dbReference type="SAM" id="MobiDB-lite"/>
    </source>
</evidence>
<dbReference type="GO" id="GO:0003676">
    <property type="term" value="F:nucleic acid binding"/>
    <property type="evidence" value="ECO:0007669"/>
    <property type="project" value="InterPro"/>
</dbReference>
<name>A0A9P0A9A6_BEMTA</name>
<dbReference type="AlphaFoldDB" id="A0A9P0A9A6"/>
<keyword evidence="1" id="KW-0863">Zinc-finger</keyword>
<evidence type="ECO:0000259" key="3">
    <source>
        <dbReference type="PROSITE" id="PS50158"/>
    </source>
</evidence>
<dbReference type="InterPro" id="IPR001878">
    <property type="entry name" value="Znf_CCHC"/>
</dbReference>
<gene>
    <name evidence="4" type="ORF">BEMITA_LOCUS4968</name>
</gene>
<dbReference type="EMBL" id="OU963863">
    <property type="protein sequence ID" value="CAH0385777.1"/>
    <property type="molecule type" value="Genomic_DNA"/>
</dbReference>
<reference evidence="4" key="1">
    <citation type="submission" date="2021-12" db="EMBL/GenBank/DDBJ databases">
        <authorList>
            <person name="King R."/>
        </authorList>
    </citation>
    <scope>NUCLEOTIDE SEQUENCE</scope>
</reference>
<feature type="region of interest" description="Disordered" evidence="2">
    <location>
        <begin position="74"/>
        <end position="94"/>
    </location>
</feature>
<accession>A0A9P0A9A6</accession>
<evidence type="ECO:0000313" key="5">
    <source>
        <dbReference type="Proteomes" id="UP001152759"/>
    </source>
</evidence>
<feature type="domain" description="CCHC-type" evidence="3">
    <location>
        <begin position="295"/>
        <end position="310"/>
    </location>
</feature>
<feature type="compositionally biased region" description="Acidic residues" evidence="2">
    <location>
        <begin position="373"/>
        <end position="382"/>
    </location>
</feature>
<dbReference type="InterPro" id="IPR036875">
    <property type="entry name" value="Znf_CCHC_sf"/>
</dbReference>
<keyword evidence="1" id="KW-0479">Metal-binding</keyword>
<evidence type="ECO:0000313" key="4">
    <source>
        <dbReference type="EMBL" id="CAH0385777.1"/>
    </source>
</evidence>
<evidence type="ECO:0000256" key="1">
    <source>
        <dbReference type="PROSITE-ProRule" id="PRU00047"/>
    </source>
</evidence>
<dbReference type="SMART" id="SM00343">
    <property type="entry name" value="ZnF_C2HC"/>
    <property type="match status" value="2"/>
</dbReference>
<dbReference type="PROSITE" id="PS50158">
    <property type="entry name" value="ZF_CCHC"/>
    <property type="match status" value="2"/>
</dbReference>
<sequence length="382" mass="44582">MDQRDSLCPYQLKSMEKKIEEGFKGLAGKIPEAKTTELQKSMEKKIEEGFKGLNSKMEKMKSEAKKEDKGWKVIETRNQSKERDSYASRLKEIREKRDPSVTKIMVRSKSKKEEGEEEEREVEATEVKRMIKDVKPEGTIQEFSRIKGGVIVQIKTDNKETTRKDLEKKLEGKMEVKELQEITPTLKILGVPKDMADEKVVELLHEDNLADLMTLEEAKKDVKILNRFKGGAKFTRTDVAIIKASQKIAEELLKREIVYLDFVRCRVEEEISVRLCGNCGMPGHKAADCKREQVCFRCGEKEHVKRECKKAMKCVNCVREKRKKTDHDVYSRECPTYKREMEFQLRKRKWGWSEGENWRGDRKEEEEKKENENGGDDQMEVS</sequence>
<organism evidence="4 5">
    <name type="scientific">Bemisia tabaci</name>
    <name type="common">Sweetpotato whitefly</name>
    <name type="synonym">Aleurodes tabaci</name>
    <dbReference type="NCBI Taxonomy" id="7038"/>
    <lineage>
        <taxon>Eukaryota</taxon>
        <taxon>Metazoa</taxon>
        <taxon>Ecdysozoa</taxon>
        <taxon>Arthropoda</taxon>
        <taxon>Hexapoda</taxon>
        <taxon>Insecta</taxon>
        <taxon>Pterygota</taxon>
        <taxon>Neoptera</taxon>
        <taxon>Paraneoptera</taxon>
        <taxon>Hemiptera</taxon>
        <taxon>Sternorrhyncha</taxon>
        <taxon>Aleyrodoidea</taxon>
        <taxon>Aleyrodidae</taxon>
        <taxon>Aleyrodinae</taxon>
        <taxon>Bemisia</taxon>
    </lineage>
</organism>
<protein>
    <recommendedName>
        <fullName evidence="3">CCHC-type domain-containing protein</fullName>
    </recommendedName>
</protein>
<dbReference type="Pfam" id="PF00098">
    <property type="entry name" value="zf-CCHC"/>
    <property type="match status" value="1"/>
</dbReference>
<dbReference type="GO" id="GO:0008270">
    <property type="term" value="F:zinc ion binding"/>
    <property type="evidence" value="ECO:0007669"/>
    <property type="project" value="UniProtKB-KW"/>
</dbReference>